<dbReference type="Pfam" id="PF13768">
    <property type="entry name" value="VWA_3"/>
    <property type="match status" value="1"/>
</dbReference>
<name>A0ABN8PDY2_9CNID</name>
<evidence type="ECO:0000256" key="1">
    <source>
        <dbReference type="SAM" id="MobiDB-lite"/>
    </source>
</evidence>
<dbReference type="InterPro" id="IPR036465">
    <property type="entry name" value="vWFA_dom_sf"/>
</dbReference>
<organism evidence="3 4">
    <name type="scientific">Porites evermanni</name>
    <dbReference type="NCBI Taxonomy" id="104178"/>
    <lineage>
        <taxon>Eukaryota</taxon>
        <taxon>Metazoa</taxon>
        <taxon>Cnidaria</taxon>
        <taxon>Anthozoa</taxon>
        <taxon>Hexacorallia</taxon>
        <taxon>Scleractinia</taxon>
        <taxon>Fungiina</taxon>
        <taxon>Poritidae</taxon>
        <taxon>Porites</taxon>
    </lineage>
</organism>
<dbReference type="Proteomes" id="UP001159427">
    <property type="component" value="Unassembled WGS sequence"/>
</dbReference>
<reference evidence="3 4" key="1">
    <citation type="submission" date="2022-05" db="EMBL/GenBank/DDBJ databases">
        <authorList>
            <consortium name="Genoscope - CEA"/>
            <person name="William W."/>
        </authorList>
    </citation>
    <scope>NUCLEOTIDE SEQUENCE [LARGE SCALE GENOMIC DNA]</scope>
</reference>
<evidence type="ECO:0000313" key="3">
    <source>
        <dbReference type="EMBL" id="CAH3141058.1"/>
    </source>
</evidence>
<dbReference type="PANTHER" id="PTHR46785:SF1">
    <property type="entry name" value="VON WILLEBRAND FACTOR A DOMAIN-CONTAINING PROTEIN 3B"/>
    <property type="match status" value="1"/>
</dbReference>
<accession>A0ABN8PDY2</accession>
<gene>
    <name evidence="3" type="ORF">PEVE_00042024</name>
</gene>
<feature type="compositionally biased region" description="Polar residues" evidence="1">
    <location>
        <begin position="39"/>
        <end position="61"/>
    </location>
</feature>
<evidence type="ECO:0000259" key="2">
    <source>
        <dbReference type="Pfam" id="PF13768"/>
    </source>
</evidence>
<sequence length="439" mass="49866">MMYENFRHTHGSGSGAGPIESSARNHQAVIPASKKHKNGNGTSPYESTAPSKSERLNSPNTSKWEPDVRMLLSTSQWLKSQWNVYFQIHAYAAELFMLKAIFFLQIHGLKRHKLDMGQILPSIGFRHSDDYVRPLKKPVRARYCKGLFTQVPFRDGTIYNLVASKEKLRMIESQLTQAISLYKRRLEWLTSESRRIFGVIEERCISIVLDVNTESESEFSTYLHALIQVLKEQVMFIAKFNLIRCAMDAQCWQDHAVNVTLDSMEGALNWIWDLNKIVPRSATATVEGIIKALADQHIEAVYLYTEGSASDESQEMLKRKIQGSRVPIHVVSLNCNNPATMTFLKDISRITKGRFHAYSVPTEYEDSFDSFTQSMEVDSANQPTGRGRGDGMPSLRLGVGVREDVITLWEELDEARNTLAEIQALLCEIKDPRETPSKI</sequence>
<protein>
    <recommendedName>
        <fullName evidence="2">VWFA domain-containing protein</fullName>
    </recommendedName>
</protein>
<dbReference type="InterPro" id="IPR002035">
    <property type="entry name" value="VWF_A"/>
</dbReference>
<evidence type="ECO:0000313" key="4">
    <source>
        <dbReference type="Proteomes" id="UP001159427"/>
    </source>
</evidence>
<keyword evidence="4" id="KW-1185">Reference proteome</keyword>
<dbReference type="PANTHER" id="PTHR46785">
    <property type="entry name" value="VON WILLEBRAND FACTOR A DOMAIN-CONTAINING PROTEIN 3B"/>
    <property type="match status" value="1"/>
</dbReference>
<proteinExistence type="predicted"/>
<dbReference type="Gene3D" id="3.40.50.410">
    <property type="entry name" value="von Willebrand factor, type A domain"/>
    <property type="match status" value="1"/>
</dbReference>
<feature type="domain" description="VWFA" evidence="2">
    <location>
        <begin position="205"/>
        <end position="356"/>
    </location>
</feature>
<comment type="caution">
    <text evidence="3">The sequence shown here is derived from an EMBL/GenBank/DDBJ whole genome shotgun (WGS) entry which is preliminary data.</text>
</comment>
<dbReference type="EMBL" id="CALNXI010000810">
    <property type="protein sequence ID" value="CAH3141058.1"/>
    <property type="molecule type" value="Genomic_DNA"/>
</dbReference>
<feature type="region of interest" description="Disordered" evidence="1">
    <location>
        <begin position="1"/>
        <end position="61"/>
    </location>
</feature>